<evidence type="ECO:0000313" key="4">
    <source>
        <dbReference type="EMBL" id="KTD68247.1"/>
    </source>
</evidence>
<gene>
    <name evidence="4" type="ORF">Lste_1405</name>
</gene>
<keyword evidence="2" id="KW-0732">Signal</keyword>
<evidence type="ECO:0000256" key="2">
    <source>
        <dbReference type="ARBA" id="ARBA00022729"/>
    </source>
</evidence>
<dbReference type="InterPro" id="IPR001638">
    <property type="entry name" value="Solute-binding_3/MltF_N"/>
</dbReference>
<proteinExistence type="inferred from homology"/>
<dbReference type="SUPFAM" id="SSF53850">
    <property type="entry name" value="Periplasmic binding protein-like II"/>
    <property type="match status" value="1"/>
</dbReference>
<keyword evidence="5" id="KW-1185">Reference proteome</keyword>
<comment type="caution">
    <text evidence="4">The sequence shown here is derived from an EMBL/GenBank/DDBJ whole genome shotgun (WGS) entry which is preliminary data.</text>
</comment>
<accession>A0A0W0ZGR6</accession>
<dbReference type="OrthoDB" id="5650170at2"/>
<protein>
    <submittedName>
        <fullName evidence="4">Glutamine ABC transporter</fullName>
    </submittedName>
</protein>
<comment type="similarity">
    <text evidence="1">Belongs to the bacterial solute-binding protein 3 family.</text>
</comment>
<dbReference type="STRING" id="947033.Lste_1405"/>
<dbReference type="PANTHER" id="PTHR35936">
    <property type="entry name" value="MEMBRANE-BOUND LYTIC MUREIN TRANSGLYCOSYLASE F"/>
    <property type="match status" value="1"/>
</dbReference>
<reference evidence="4 5" key="1">
    <citation type="submission" date="2015-11" db="EMBL/GenBank/DDBJ databases">
        <title>Genomic analysis of 38 Legionella species identifies large and diverse effector repertoires.</title>
        <authorList>
            <person name="Burstein D."/>
            <person name="Amaro F."/>
            <person name="Zusman T."/>
            <person name="Lifshitz Z."/>
            <person name="Cohen O."/>
            <person name="Gilbert J.A."/>
            <person name="Pupko T."/>
            <person name="Shuman H.A."/>
            <person name="Segal G."/>
        </authorList>
    </citation>
    <scope>NUCLEOTIDE SEQUENCE [LARGE SCALE GENOMIC DNA]</scope>
    <source>
        <strain evidence="4 5">IMVS3376</strain>
    </source>
</reference>
<name>A0A0W0ZGR6_9GAMM</name>
<dbReference type="EMBL" id="LNYY01000019">
    <property type="protein sequence ID" value="KTD68247.1"/>
    <property type="molecule type" value="Genomic_DNA"/>
</dbReference>
<evidence type="ECO:0000313" key="5">
    <source>
        <dbReference type="Proteomes" id="UP000054926"/>
    </source>
</evidence>
<evidence type="ECO:0000256" key="1">
    <source>
        <dbReference type="ARBA" id="ARBA00010333"/>
    </source>
</evidence>
<evidence type="ECO:0000259" key="3">
    <source>
        <dbReference type="SMART" id="SM00062"/>
    </source>
</evidence>
<dbReference type="Gene3D" id="3.40.190.10">
    <property type="entry name" value="Periplasmic binding protein-like II"/>
    <property type="match status" value="2"/>
</dbReference>
<dbReference type="Proteomes" id="UP000054926">
    <property type="component" value="Unassembled WGS sequence"/>
</dbReference>
<dbReference type="PATRIC" id="fig|947033.5.peg.1496"/>
<dbReference type="AlphaFoldDB" id="A0A0W0ZGR6"/>
<feature type="domain" description="Solute-binding protein family 3/N-terminal" evidence="3">
    <location>
        <begin position="42"/>
        <end position="252"/>
    </location>
</feature>
<dbReference type="RefSeq" id="WP_058510359.1">
    <property type="nucleotide sequence ID" value="NZ_LNYY01000019.1"/>
</dbReference>
<organism evidence="4 5">
    <name type="scientific">Legionella steelei</name>
    <dbReference type="NCBI Taxonomy" id="947033"/>
    <lineage>
        <taxon>Bacteria</taxon>
        <taxon>Pseudomonadati</taxon>
        <taxon>Pseudomonadota</taxon>
        <taxon>Gammaproteobacteria</taxon>
        <taxon>Legionellales</taxon>
        <taxon>Legionellaceae</taxon>
        <taxon>Legionella</taxon>
    </lineage>
</organism>
<dbReference type="Pfam" id="PF00497">
    <property type="entry name" value="SBP_bac_3"/>
    <property type="match status" value="1"/>
</dbReference>
<dbReference type="PANTHER" id="PTHR35936:SF19">
    <property type="entry name" value="AMINO-ACID-BINDING PROTEIN YXEM-RELATED"/>
    <property type="match status" value="1"/>
</dbReference>
<sequence length="252" mass="28425">MEFIRIQKRGHRVVFILFWFISNLSFSSPLKIGLGVSGPPIVEKVTTAQGSHYFGFCIDLMDNICKRIKNTCSYSEVTLNDQFDLLDSGKVDLLILASPYTPYHLKQYAFSIPYATSKFQFITLKNSSINKIADIKNKKIGVNKNTFYGLLLKSPYGKHNQIIPYDSTPDLFSDLAENKIDVIVLNHAIAHNITSNNIFNVKAIGHDLPLGNGYGIIGLADKAPLIEEINKAILQMEHDGTYIAIYQKYYEH</sequence>
<dbReference type="SMART" id="SM00062">
    <property type="entry name" value="PBPb"/>
    <property type="match status" value="1"/>
</dbReference>